<evidence type="ECO:0000256" key="1">
    <source>
        <dbReference type="PROSITE-ProRule" id="PRU00339"/>
    </source>
</evidence>
<dbReference type="InterPro" id="IPR001173">
    <property type="entry name" value="Glyco_trans_2-like"/>
</dbReference>
<dbReference type="RefSeq" id="WP_129442897.1">
    <property type="nucleotide sequence ID" value="NZ_CP035492.1"/>
</dbReference>
<dbReference type="EMBL" id="CP035492">
    <property type="protein sequence ID" value="QAY67772.1"/>
    <property type="molecule type" value="Genomic_DNA"/>
</dbReference>
<dbReference type="GO" id="GO:0016740">
    <property type="term" value="F:transferase activity"/>
    <property type="evidence" value="ECO:0007669"/>
    <property type="project" value="UniProtKB-KW"/>
</dbReference>
<feature type="domain" description="Glycosyltransferase 2-like" evidence="2">
    <location>
        <begin position="4"/>
        <end position="100"/>
    </location>
</feature>
<organism evidence="3 4">
    <name type="scientific">Paenibacillus protaetiae</name>
    <dbReference type="NCBI Taxonomy" id="2509456"/>
    <lineage>
        <taxon>Bacteria</taxon>
        <taxon>Bacillati</taxon>
        <taxon>Bacillota</taxon>
        <taxon>Bacilli</taxon>
        <taxon>Bacillales</taxon>
        <taxon>Paenibacillaceae</taxon>
        <taxon>Paenibacillus</taxon>
    </lineage>
</organism>
<dbReference type="OrthoDB" id="9815923at2"/>
<dbReference type="SUPFAM" id="SSF48452">
    <property type="entry name" value="TPR-like"/>
    <property type="match status" value="2"/>
</dbReference>
<dbReference type="Gene3D" id="1.25.40.10">
    <property type="entry name" value="Tetratricopeptide repeat domain"/>
    <property type="match status" value="2"/>
</dbReference>
<evidence type="ECO:0000259" key="2">
    <source>
        <dbReference type="Pfam" id="PF00535"/>
    </source>
</evidence>
<dbReference type="Pfam" id="PF00535">
    <property type="entry name" value="Glycos_transf_2"/>
    <property type="match status" value="1"/>
</dbReference>
<dbReference type="Gene3D" id="3.90.550.10">
    <property type="entry name" value="Spore Coat Polysaccharide Biosynthesis Protein SpsA, Chain A"/>
    <property type="match status" value="1"/>
</dbReference>
<dbReference type="PANTHER" id="PTHR43630">
    <property type="entry name" value="POLY-BETA-1,6-N-ACETYL-D-GLUCOSAMINE SYNTHASE"/>
    <property type="match status" value="1"/>
</dbReference>
<dbReference type="Proteomes" id="UP000293568">
    <property type="component" value="Chromosome"/>
</dbReference>
<feature type="repeat" description="TPR" evidence="1">
    <location>
        <begin position="279"/>
        <end position="312"/>
    </location>
</feature>
<accession>A0A4P6EXJ5</accession>
<reference evidence="3 4" key="1">
    <citation type="submission" date="2019-01" db="EMBL/GenBank/DDBJ databases">
        <title>Genome sequencing of strain FW100M-2.</title>
        <authorList>
            <person name="Heo J."/>
            <person name="Kim S.-J."/>
            <person name="Kim J.-S."/>
            <person name="Hong S.-B."/>
            <person name="Kwon S.-W."/>
        </authorList>
    </citation>
    <scope>NUCLEOTIDE SEQUENCE [LARGE SCALE GENOMIC DNA]</scope>
    <source>
        <strain evidence="3 4">FW100M-2</strain>
    </source>
</reference>
<dbReference type="InterPro" id="IPR019734">
    <property type="entry name" value="TPR_rpt"/>
</dbReference>
<proteinExistence type="predicted"/>
<gene>
    <name evidence="3" type="ORF">ET464_16640</name>
</gene>
<dbReference type="SMART" id="SM00028">
    <property type="entry name" value="TPR"/>
    <property type="match status" value="4"/>
</dbReference>
<evidence type="ECO:0000313" key="3">
    <source>
        <dbReference type="EMBL" id="QAY67772.1"/>
    </source>
</evidence>
<protein>
    <submittedName>
        <fullName evidence="3">Glycosyltransferase family 2 protein</fullName>
    </submittedName>
</protein>
<dbReference type="SUPFAM" id="SSF53448">
    <property type="entry name" value="Nucleotide-diphospho-sugar transferases"/>
    <property type="match status" value="1"/>
</dbReference>
<keyword evidence="4" id="KW-1185">Reference proteome</keyword>
<name>A0A4P6EXJ5_9BACL</name>
<dbReference type="PROSITE" id="PS50005">
    <property type="entry name" value="TPR"/>
    <property type="match status" value="1"/>
</dbReference>
<dbReference type="KEGG" id="pprt:ET464_16640"/>
<dbReference type="CDD" id="cd02511">
    <property type="entry name" value="Beta4Glucosyltransferase"/>
    <property type="match status" value="1"/>
</dbReference>
<keyword evidence="1" id="KW-0802">TPR repeat</keyword>
<keyword evidence="3" id="KW-0808">Transferase</keyword>
<dbReference type="PANTHER" id="PTHR43630:SF2">
    <property type="entry name" value="GLYCOSYLTRANSFERASE"/>
    <property type="match status" value="1"/>
</dbReference>
<sequence length="654" mass="75613">MLLSLCMIVKDEENVLDRCLSSVKEIADEIIIIDTGSTDSTKEIASKYTSQIYDFKWIGDFSAARNEGIRKANGKWILVLDADEYFDRTDVLALRSFLEQQIPQANRIFTIDILNFVGSSLAESTISSAKVSRIFPNRFNIYYHRPIHEQLISEQGHHLESADCPVPLYHTGYLENVLEKKDKHARNINIFQSMKQNKSYSVYDLFTVGNEYAMKLDMDKAIYYYKRSIDKANKNPNYFDKPWYQNCVVALIRCYLQTDKLSDAWELIESRVSRWSSYPEYECLKGLVYYQLGFYRHAKQAFEEALAIAEKNAAQNKMFWLINADYGAGIPLHYLQRISSKENDIQQETYYLTKMLMQNPSHYAALKQLAELLLLSEPTESIIHFLQELLGNERKQHAVLYKIALSVGSKELSAHYGELLLQDDVQVRPIDQLLYGLLHNDKSAFTNTFRQYADKLPLDDTLLQYSAAASLVWPDHSFLKELAAFEGAEENPLFQLYGKIIDGEQISFEPDYPVSEKLFELLSFCFTIGLYELYDELVNRFNSSEVINHLANFFYTKKEYDLAGSYYSLLLNEQTASAISCENLALYHLNQGLIEDALGYLELAIGQSKEKARLHLLYLQHCLDPAKKKEAWRNFQFEHSRYNKLPFVKSLAVS</sequence>
<dbReference type="AlphaFoldDB" id="A0A4P6EXJ5"/>
<dbReference type="InterPro" id="IPR029044">
    <property type="entry name" value="Nucleotide-diphossugar_trans"/>
</dbReference>
<dbReference type="InterPro" id="IPR011990">
    <property type="entry name" value="TPR-like_helical_dom_sf"/>
</dbReference>
<evidence type="ECO:0000313" key="4">
    <source>
        <dbReference type="Proteomes" id="UP000293568"/>
    </source>
</evidence>